<evidence type="ECO:0000256" key="1">
    <source>
        <dbReference type="SAM" id="MobiDB-lite"/>
    </source>
</evidence>
<dbReference type="AlphaFoldDB" id="A0A4Z2HGK8"/>
<reference evidence="2 3" key="1">
    <citation type="submission" date="2019-03" db="EMBL/GenBank/DDBJ databases">
        <title>First draft genome of Liparis tanakae, snailfish: a comprehensive survey of snailfish specific genes.</title>
        <authorList>
            <person name="Kim W."/>
            <person name="Song I."/>
            <person name="Jeong J.-H."/>
            <person name="Kim D."/>
            <person name="Kim S."/>
            <person name="Ryu S."/>
            <person name="Song J.Y."/>
            <person name="Lee S.K."/>
        </authorList>
    </citation>
    <scope>NUCLEOTIDE SEQUENCE [LARGE SCALE GENOMIC DNA]</scope>
    <source>
        <tissue evidence="2">Muscle</tissue>
    </source>
</reference>
<organism evidence="2 3">
    <name type="scientific">Liparis tanakae</name>
    <name type="common">Tanaka's snailfish</name>
    <dbReference type="NCBI Taxonomy" id="230148"/>
    <lineage>
        <taxon>Eukaryota</taxon>
        <taxon>Metazoa</taxon>
        <taxon>Chordata</taxon>
        <taxon>Craniata</taxon>
        <taxon>Vertebrata</taxon>
        <taxon>Euteleostomi</taxon>
        <taxon>Actinopterygii</taxon>
        <taxon>Neopterygii</taxon>
        <taxon>Teleostei</taxon>
        <taxon>Neoteleostei</taxon>
        <taxon>Acanthomorphata</taxon>
        <taxon>Eupercaria</taxon>
        <taxon>Perciformes</taxon>
        <taxon>Cottioidei</taxon>
        <taxon>Cottales</taxon>
        <taxon>Liparidae</taxon>
        <taxon>Liparis</taxon>
    </lineage>
</organism>
<protein>
    <submittedName>
        <fullName evidence="2">Uncharacterized protein</fullName>
    </submittedName>
</protein>
<gene>
    <name evidence="2" type="ORF">EYF80_024748</name>
</gene>
<accession>A0A4Z2HGK8</accession>
<evidence type="ECO:0000313" key="3">
    <source>
        <dbReference type="Proteomes" id="UP000314294"/>
    </source>
</evidence>
<name>A0A4Z2HGK8_9TELE</name>
<feature type="compositionally biased region" description="Basic and acidic residues" evidence="1">
    <location>
        <begin position="40"/>
        <end position="54"/>
    </location>
</feature>
<comment type="caution">
    <text evidence="2">The sequence shown here is derived from an EMBL/GenBank/DDBJ whole genome shotgun (WGS) entry which is preliminary data.</text>
</comment>
<dbReference type="Proteomes" id="UP000314294">
    <property type="component" value="Unassembled WGS sequence"/>
</dbReference>
<sequence>MKEVHQCDYSVAQCGSRRGASTANGAVPRGLKACQGWGETSKEKKEPERDEELVSMKGSRGVTLASR</sequence>
<proteinExistence type="predicted"/>
<feature type="region of interest" description="Disordered" evidence="1">
    <location>
        <begin position="37"/>
        <end position="67"/>
    </location>
</feature>
<evidence type="ECO:0000313" key="2">
    <source>
        <dbReference type="EMBL" id="TNN65009.1"/>
    </source>
</evidence>
<dbReference type="EMBL" id="SRLO01000242">
    <property type="protein sequence ID" value="TNN65009.1"/>
    <property type="molecule type" value="Genomic_DNA"/>
</dbReference>
<keyword evidence="3" id="KW-1185">Reference proteome</keyword>